<keyword evidence="4" id="KW-0067">ATP-binding</keyword>
<dbReference type="PROSITE" id="PS50893">
    <property type="entry name" value="ABC_TRANSPORTER_2"/>
    <property type="match status" value="1"/>
</dbReference>
<dbReference type="PROSITE" id="PS00211">
    <property type="entry name" value="ABC_TRANSPORTER_1"/>
    <property type="match status" value="1"/>
</dbReference>
<feature type="transmembrane region" description="Helical" evidence="7">
    <location>
        <begin position="29"/>
        <end position="51"/>
    </location>
</feature>
<evidence type="ECO:0000256" key="4">
    <source>
        <dbReference type="ARBA" id="ARBA00022840"/>
    </source>
</evidence>
<accession>A0A2D0JU40</accession>
<dbReference type="InterPro" id="IPR005898">
    <property type="entry name" value="Cyc_pep_transpt_SyrD/YojI"/>
</dbReference>
<evidence type="ECO:0000259" key="8">
    <source>
        <dbReference type="PROSITE" id="PS50893"/>
    </source>
</evidence>
<dbReference type="InterPro" id="IPR017871">
    <property type="entry name" value="ABC_transporter-like_CS"/>
</dbReference>
<organism evidence="10 11">
    <name type="scientific">Xenorhabdus miraniensis</name>
    <dbReference type="NCBI Taxonomy" id="351674"/>
    <lineage>
        <taxon>Bacteria</taxon>
        <taxon>Pseudomonadati</taxon>
        <taxon>Pseudomonadota</taxon>
        <taxon>Gammaproteobacteria</taxon>
        <taxon>Enterobacterales</taxon>
        <taxon>Morganellaceae</taxon>
        <taxon>Xenorhabdus</taxon>
    </lineage>
</organism>
<feature type="transmembrane region" description="Helical" evidence="7">
    <location>
        <begin position="246"/>
        <end position="272"/>
    </location>
</feature>
<dbReference type="NCBIfam" id="TIGR01194">
    <property type="entry name" value="cyc_pep_trnsptr"/>
    <property type="match status" value="1"/>
</dbReference>
<feature type="domain" description="ABC transmembrane type-1" evidence="9">
    <location>
        <begin position="28"/>
        <end position="305"/>
    </location>
</feature>
<comment type="caution">
    <text evidence="10">The sequence shown here is derived from an EMBL/GenBank/DDBJ whole genome shotgun (WGS) entry which is preliminary data.</text>
</comment>
<dbReference type="InterPro" id="IPR003439">
    <property type="entry name" value="ABC_transporter-like_ATP-bd"/>
</dbReference>
<dbReference type="InterPro" id="IPR039421">
    <property type="entry name" value="Type_1_exporter"/>
</dbReference>
<dbReference type="GO" id="GO:0034040">
    <property type="term" value="F:ATPase-coupled lipid transmembrane transporter activity"/>
    <property type="evidence" value="ECO:0007669"/>
    <property type="project" value="TreeGrafter"/>
</dbReference>
<feature type="transmembrane region" description="Helical" evidence="7">
    <location>
        <begin position="131"/>
        <end position="157"/>
    </location>
</feature>
<gene>
    <name evidence="10" type="ORF">Xmir_00774</name>
</gene>
<dbReference type="PANTHER" id="PTHR24221">
    <property type="entry name" value="ATP-BINDING CASSETTE SUB-FAMILY B"/>
    <property type="match status" value="1"/>
</dbReference>
<evidence type="ECO:0000256" key="6">
    <source>
        <dbReference type="ARBA" id="ARBA00023136"/>
    </source>
</evidence>
<keyword evidence="6 7" id="KW-0472">Membrane</keyword>
<dbReference type="EMBL" id="NITZ01000003">
    <property type="protein sequence ID" value="PHM49892.1"/>
    <property type="molecule type" value="Genomic_DNA"/>
</dbReference>
<feature type="domain" description="ABC transporter" evidence="8">
    <location>
        <begin position="342"/>
        <end position="555"/>
    </location>
</feature>
<evidence type="ECO:0000256" key="3">
    <source>
        <dbReference type="ARBA" id="ARBA00022741"/>
    </source>
</evidence>
<feature type="transmembrane region" description="Helical" evidence="7">
    <location>
        <begin position="58"/>
        <end position="77"/>
    </location>
</feature>
<dbReference type="Gene3D" id="1.20.1560.10">
    <property type="entry name" value="ABC transporter type 1, transmembrane domain"/>
    <property type="match status" value="1"/>
</dbReference>
<proteinExistence type="predicted"/>
<dbReference type="Pfam" id="PF00664">
    <property type="entry name" value="ABC_membrane"/>
    <property type="match status" value="1"/>
</dbReference>
<dbReference type="PROSITE" id="PS50929">
    <property type="entry name" value="ABC_TM1F"/>
    <property type="match status" value="1"/>
</dbReference>
<evidence type="ECO:0000313" key="10">
    <source>
        <dbReference type="EMBL" id="PHM49892.1"/>
    </source>
</evidence>
<evidence type="ECO:0000259" key="9">
    <source>
        <dbReference type="PROSITE" id="PS50929"/>
    </source>
</evidence>
<keyword evidence="2 7" id="KW-0812">Transmembrane</keyword>
<keyword evidence="11" id="KW-1185">Reference proteome</keyword>
<name>A0A2D0JU40_9GAMM</name>
<evidence type="ECO:0000313" key="11">
    <source>
        <dbReference type="Proteomes" id="UP000221980"/>
    </source>
</evidence>
<dbReference type="InterPro" id="IPR003593">
    <property type="entry name" value="AAA+_ATPase"/>
</dbReference>
<dbReference type="SUPFAM" id="SSF52540">
    <property type="entry name" value="P-loop containing nucleoside triphosphate hydrolases"/>
    <property type="match status" value="1"/>
</dbReference>
<dbReference type="InterPro" id="IPR036640">
    <property type="entry name" value="ABC1_TM_sf"/>
</dbReference>
<dbReference type="GO" id="GO:0015833">
    <property type="term" value="P:peptide transport"/>
    <property type="evidence" value="ECO:0007669"/>
    <property type="project" value="InterPro"/>
</dbReference>
<feature type="transmembrane region" description="Helical" evidence="7">
    <location>
        <begin position="163"/>
        <end position="181"/>
    </location>
</feature>
<protein>
    <submittedName>
        <fullName evidence="10">Cyclic peptide transporter</fullName>
    </submittedName>
</protein>
<dbReference type="Pfam" id="PF00005">
    <property type="entry name" value="ABC_tran"/>
    <property type="match status" value="1"/>
</dbReference>
<dbReference type="InterPro" id="IPR027417">
    <property type="entry name" value="P-loop_NTPase"/>
</dbReference>
<keyword evidence="5 7" id="KW-1133">Transmembrane helix</keyword>
<dbReference type="AlphaFoldDB" id="A0A2D0JU40"/>
<reference evidence="10 11" key="1">
    <citation type="journal article" date="2017" name="Nat. Microbiol.">
        <title>Natural product diversity associated with the nematode symbionts Photorhabdus and Xenorhabdus.</title>
        <authorList>
            <person name="Tobias N.J."/>
            <person name="Wolff H."/>
            <person name="Djahanschiri B."/>
            <person name="Grundmann F."/>
            <person name="Kronenwerth M."/>
            <person name="Shi Y.M."/>
            <person name="Simonyi S."/>
            <person name="Grun P."/>
            <person name="Shapiro-Ilan D."/>
            <person name="Pidot S.J."/>
            <person name="Stinear T.P."/>
            <person name="Ebersberger I."/>
            <person name="Bode H.B."/>
        </authorList>
    </citation>
    <scope>NUCLEOTIDE SEQUENCE [LARGE SCALE GENOMIC DNA]</scope>
    <source>
        <strain evidence="10 11">DSM 17902</strain>
    </source>
</reference>
<evidence type="ECO:0000256" key="5">
    <source>
        <dbReference type="ARBA" id="ARBA00022989"/>
    </source>
</evidence>
<dbReference type="GO" id="GO:1904680">
    <property type="term" value="F:peptide transmembrane transporter activity"/>
    <property type="evidence" value="ECO:0007669"/>
    <property type="project" value="InterPro"/>
</dbReference>
<dbReference type="PANTHER" id="PTHR24221:SF654">
    <property type="entry name" value="ATP-BINDING CASSETTE SUB-FAMILY B MEMBER 6"/>
    <property type="match status" value="1"/>
</dbReference>
<feature type="transmembrane region" description="Helical" evidence="7">
    <location>
        <begin position="278"/>
        <end position="300"/>
    </location>
</feature>
<dbReference type="SUPFAM" id="SSF90123">
    <property type="entry name" value="ABC transporter transmembrane region"/>
    <property type="match status" value="1"/>
</dbReference>
<evidence type="ECO:0000256" key="7">
    <source>
        <dbReference type="SAM" id="Phobius"/>
    </source>
</evidence>
<dbReference type="GO" id="GO:0005886">
    <property type="term" value="C:plasma membrane"/>
    <property type="evidence" value="ECO:0007669"/>
    <property type="project" value="UniProtKB-SubCell"/>
</dbReference>
<dbReference type="SMART" id="SM00382">
    <property type="entry name" value="AAA"/>
    <property type="match status" value="1"/>
</dbReference>
<evidence type="ECO:0000256" key="2">
    <source>
        <dbReference type="ARBA" id="ARBA00022692"/>
    </source>
</evidence>
<evidence type="ECO:0000256" key="1">
    <source>
        <dbReference type="ARBA" id="ARBA00004651"/>
    </source>
</evidence>
<keyword evidence="3" id="KW-0547">Nucleotide-binding</keyword>
<dbReference type="GO" id="GO:0140359">
    <property type="term" value="F:ABC-type transporter activity"/>
    <property type="evidence" value="ECO:0007669"/>
    <property type="project" value="InterPro"/>
</dbReference>
<dbReference type="Gene3D" id="3.40.50.300">
    <property type="entry name" value="P-loop containing nucleotide triphosphate hydrolases"/>
    <property type="match status" value="1"/>
</dbReference>
<comment type="subcellular location">
    <subcellularLocation>
        <location evidence="1">Cell membrane</location>
        <topology evidence="1">Multi-pass membrane protein</topology>
    </subcellularLocation>
</comment>
<dbReference type="CDD" id="cd03228">
    <property type="entry name" value="ABCC_MRP_Like"/>
    <property type="match status" value="1"/>
</dbReference>
<dbReference type="Proteomes" id="UP000221980">
    <property type="component" value="Unassembled WGS sequence"/>
</dbReference>
<dbReference type="InterPro" id="IPR011527">
    <property type="entry name" value="ABC1_TM_dom"/>
</dbReference>
<dbReference type="GO" id="GO:0005524">
    <property type="term" value="F:ATP binding"/>
    <property type="evidence" value="ECO:0007669"/>
    <property type="project" value="UniProtKB-KW"/>
</dbReference>
<dbReference type="GO" id="GO:0016887">
    <property type="term" value="F:ATP hydrolysis activity"/>
    <property type="evidence" value="ECO:0007669"/>
    <property type="project" value="InterPro"/>
</dbReference>
<sequence length="556" mass="62690">MNFHINYNLRQWLFFMTLIAYLYRQSWVLLLVSTISALISGFAGASIVGMISQGVTETINLTTFLWSFFGICFIFFITKTISEITLSHLAQAAIFSLRLSLSNKILRAPLKKLNKIGRHGLLAVLTKDVDVFVHSFMLAPSVFGNVTLIIACFSYLAWMSWQLFVILAALSLIAMYVFYIWEKYPLRLMTLMRDQVDKIYLNFQSLINGSKELKLNTQKGNLFVDKVISPAANVFKEICIKANSSYAWLINASSVTFYIIIGISIFIVPIWIPQEPSTLFTVALLVLFLSGPISEVIGAIPELREAEVSLNKMRRLDNELEEALSEQIEGPNPFHNKLPIELELKNVVHHYTTDKEDRQFALGPLSLKISQGEIVFIVGGNGSGKTTLAMLLVGLFEQESGSVSLNGIPVTSANNEHYRQFFSAVFSDYHLFEQLLNSDANVTEKATHYIESLNMSHKVKIVDGGFSTTNLSAGQRKRLALVSAYLEDRPIYLFDEWAADQDPVFKRLFYTELLPELKANGKTIIVISHDDGYFDSADRIIKLEDGNIKEISNKIH</sequence>